<evidence type="ECO:0000256" key="1">
    <source>
        <dbReference type="SAM" id="Coils"/>
    </source>
</evidence>
<dbReference type="EMBL" id="GDID01000200">
    <property type="protein sequence ID" value="JAP96406.1"/>
    <property type="molecule type" value="Transcribed_RNA"/>
</dbReference>
<keyword evidence="1" id="KW-0175">Coiled coil</keyword>
<sequence>QKETEIQDLMSKYETAMQLNVEFEEQLQLKEREIQNLQNQVLELQNTVKNLQKSNQTQIQFNQQPSQFSVEKTTQKIQQQKEIFKCNVQKILFPEGTNQKECAAKRQVSLTQGDNNSLVWARVTENAVEQSGSILISQIINILAGEDARLFRSKVLAARKAGYVQDLFGLIQEGILDQIQPKSVIQVFQSVVVFTENMALCFDFGQNTEGFEQFKKHLEET</sequence>
<feature type="non-terminal residue" evidence="2">
    <location>
        <position position="221"/>
    </location>
</feature>
<protein>
    <submittedName>
        <fullName evidence="2">Uncharacterized protein</fullName>
    </submittedName>
</protein>
<accession>A0A146KM33</accession>
<evidence type="ECO:0000313" key="2">
    <source>
        <dbReference type="EMBL" id="JAP96406.1"/>
    </source>
</evidence>
<organism evidence="2">
    <name type="scientific">Trepomonas sp. PC1</name>
    <dbReference type="NCBI Taxonomy" id="1076344"/>
    <lineage>
        <taxon>Eukaryota</taxon>
        <taxon>Metamonada</taxon>
        <taxon>Diplomonadida</taxon>
        <taxon>Hexamitidae</taxon>
        <taxon>Hexamitinae</taxon>
        <taxon>Trepomonas</taxon>
    </lineage>
</organism>
<reference evidence="2" key="1">
    <citation type="submission" date="2015-07" db="EMBL/GenBank/DDBJ databases">
        <title>Adaptation to a free-living lifestyle via gene acquisitions in the diplomonad Trepomonas sp. PC1.</title>
        <authorList>
            <person name="Xu F."/>
            <person name="Jerlstrom-Hultqvist J."/>
            <person name="Kolisko M."/>
            <person name="Simpson A.G.B."/>
            <person name="Roger A.J."/>
            <person name="Svard S.G."/>
            <person name="Andersson J.O."/>
        </authorList>
    </citation>
    <scope>NUCLEOTIDE SEQUENCE</scope>
    <source>
        <strain evidence="2">PC1</strain>
    </source>
</reference>
<feature type="coiled-coil region" evidence="1">
    <location>
        <begin position="6"/>
        <end position="54"/>
    </location>
</feature>
<feature type="non-terminal residue" evidence="2">
    <location>
        <position position="1"/>
    </location>
</feature>
<proteinExistence type="predicted"/>
<gene>
    <name evidence="2" type="ORF">TPC1_10273</name>
</gene>
<dbReference type="AlphaFoldDB" id="A0A146KM33"/>
<name>A0A146KM33_9EUKA</name>